<protein>
    <submittedName>
        <fullName evidence="2">Uncharacterized protein</fullName>
    </submittedName>
</protein>
<keyword evidence="3" id="KW-1185">Reference proteome</keyword>
<reference evidence="2" key="1">
    <citation type="submission" date="2022-05" db="EMBL/GenBank/DDBJ databases">
        <title>The Musa troglodytarum L. genome provides insights into the mechanism of non-climacteric behaviour and enrichment of carotenoids.</title>
        <authorList>
            <person name="Wang J."/>
        </authorList>
    </citation>
    <scope>NUCLEOTIDE SEQUENCE</scope>
    <source>
        <tissue evidence="2">Leaf</tissue>
    </source>
</reference>
<evidence type="ECO:0000256" key="1">
    <source>
        <dbReference type="SAM" id="MobiDB-lite"/>
    </source>
</evidence>
<dbReference type="AlphaFoldDB" id="A0A9E7H375"/>
<feature type="compositionally biased region" description="Pro residues" evidence="1">
    <location>
        <begin position="11"/>
        <end position="22"/>
    </location>
</feature>
<gene>
    <name evidence="2" type="ORF">MUK42_35531</name>
</gene>
<dbReference type="OrthoDB" id="10259977at2759"/>
<accession>A0A9E7H375</accession>
<organism evidence="2 3">
    <name type="scientific">Musa troglodytarum</name>
    <name type="common">fe'i banana</name>
    <dbReference type="NCBI Taxonomy" id="320322"/>
    <lineage>
        <taxon>Eukaryota</taxon>
        <taxon>Viridiplantae</taxon>
        <taxon>Streptophyta</taxon>
        <taxon>Embryophyta</taxon>
        <taxon>Tracheophyta</taxon>
        <taxon>Spermatophyta</taxon>
        <taxon>Magnoliopsida</taxon>
        <taxon>Liliopsida</taxon>
        <taxon>Zingiberales</taxon>
        <taxon>Musaceae</taxon>
        <taxon>Musa</taxon>
    </lineage>
</organism>
<feature type="region of interest" description="Disordered" evidence="1">
    <location>
        <begin position="1"/>
        <end position="22"/>
    </location>
</feature>
<proteinExistence type="predicted"/>
<evidence type="ECO:0000313" key="2">
    <source>
        <dbReference type="EMBL" id="URE26726.1"/>
    </source>
</evidence>
<feature type="compositionally biased region" description="Low complexity" evidence="1">
    <location>
        <begin position="1"/>
        <end position="10"/>
    </location>
</feature>
<dbReference type="EMBL" id="CP097510">
    <property type="protein sequence ID" value="URE26725.1"/>
    <property type="molecule type" value="Genomic_DNA"/>
</dbReference>
<evidence type="ECO:0000313" key="3">
    <source>
        <dbReference type="Proteomes" id="UP001055439"/>
    </source>
</evidence>
<dbReference type="EMBL" id="CP097510">
    <property type="protein sequence ID" value="URE26726.1"/>
    <property type="molecule type" value="Genomic_DNA"/>
</dbReference>
<dbReference type="Proteomes" id="UP001055439">
    <property type="component" value="Chromosome 8"/>
</dbReference>
<name>A0A9E7H375_9LILI</name>
<sequence>MKSPSTFSAPSTPPCRSPSHFDPPPHALSIVSFLKSYRSRQFFPCTNTFGYPLLVVIPKSSPAPPPTLFLPLSFQSPPPTHPQATADLGNWELGVVGGDDSG</sequence>